<sequence>MNRKLAFSNPLCYERDVIRQQALHQRKLEQMVPTSHSPSRVYMDSNTPVPQPHLVTNAKRQQIEQDRQLDIYHQNQRLANRMDQIMNRQENIVLAASSSSTRSRLAQRNPPKTSETLMPRMPATGDATGRAQTPVTTSSSTRYHSSRKPVHSPAHVHMPGIRLDASQTPLLDCHLSPEYAMGRGDACKKPTLVNRSVQKRRQTAIDQENRRLQERLAHLKPYYNTKKWDGEWQQHAHKFSHLRQDGTVGYLLPHPKTPSKKMARRSRGGCMTTREHGLPRGSSNVRELPSLDNKSKRNASRAGRVKELQDRRPKICAREEEEAEGDEGLQVRELPPCLLLEATTRQGVEVAVDELQIELTRCGIAELGDRGLMIHGSWKDGIFGDMLVSYGTLVQVAQIVDDLEIMIKLETVSHVPSAGNIPSLSTLLTDDELQNLLVGVVQQLRFQVAAPTPPSAALSPHLLISWALPMRDGSNSKSGSSNSPRERLRPRTCPSTIVSENESQRQNSEMQDEYYPDDFNAVTFRGEADTDPVEIDWAIRYKSAALFNLDGRRWRTVLRKEAALYLVSSWFEEETGMQTIKTTGVGNAASDVEVPLIEISYSTSEMGDLLRQLKAGSLTVPELLKKTVTPLLS</sequence>
<dbReference type="Pfam" id="PF13879">
    <property type="entry name" value="Hmw_CFAP97"/>
    <property type="match status" value="1"/>
</dbReference>
<feature type="compositionally biased region" description="Low complexity" evidence="2">
    <location>
        <begin position="97"/>
        <end position="106"/>
    </location>
</feature>
<accession>A0A8T1VS75</accession>
<feature type="region of interest" description="Disordered" evidence="2">
    <location>
        <begin position="250"/>
        <end position="312"/>
    </location>
</feature>
<evidence type="ECO:0000313" key="3">
    <source>
        <dbReference type="EMBL" id="KAG7383806.1"/>
    </source>
</evidence>
<comment type="similarity">
    <text evidence="1">Belongs to the CFAP97 family.</text>
</comment>
<feature type="compositionally biased region" description="Basic residues" evidence="2">
    <location>
        <begin position="257"/>
        <end position="267"/>
    </location>
</feature>
<protein>
    <submittedName>
        <fullName evidence="3">WD repeat-containing protein 91</fullName>
    </submittedName>
</protein>
<dbReference type="OrthoDB" id="2163395at2759"/>
<feature type="region of interest" description="Disordered" evidence="2">
    <location>
        <begin position="474"/>
        <end position="494"/>
    </location>
</feature>
<organism evidence="3 4">
    <name type="scientific">Phytophthora pseudosyringae</name>
    <dbReference type="NCBI Taxonomy" id="221518"/>
    <lineage>
        <taxon>Eukaryota</taxon>
        <taxon>Sar</taxon>
        <taxon>Stramenopiles</taxon>
        <taxon>Oomycota</taxon>
        <taxon>Peronosporomycetes</taxon>
        <taxon>Peronosporales</taxon>
        <taxon>Peronosporaceae</taxon>
        <taxon>Phytophthora</taxon>
    </lineage>
</organism>
<comment type="caution">
    <text evidence="3">The sequence shown here is derived from an EMBL/GenBank/DDBJ whole genome shotgun (WGS) entry which is preliminary data.</text>
</comment>
<dbReference type="Proteomes" id="UP000694044">
    <property type="component" value="Unassembled WGS sequence"/>
</dbReference>
<reference evidence="3" key="1">
    <citation type="submission" date="2021-02" db="EMBL/GenBank/DDBJ databases">
        <authorList>
            <person name="Palmer J.M."/>
        </authorList>
    </citation>
    <scope>NUCLEOTIDE SEQUENCE</scope>
    <source>
        <strain evidence="3">SCRP734</strain>
    </source>
</reference>
<proteinExistence type="inferred from homology"/>
<dbReference type="InterPro" id="IPR038791">
    <property type="entry name" value="Cfap97/Hemingway"/>
</dbReference>
<dbReference type="EMBL" id="JAGDFM010000166">
    <property type="protein sequence ID" value="KAG7383806.1"/>
    <property type="molecule type" value="Genomic_DNA"/>
</dbReference>
<evidence type="ECO:0000256" key="2">
    <source>
        <dbReference type="SAM" id="MobiDB-lite"/>
    </source>
</evidence>
<evidence type="ECO:0000313" key="4">
    <source>
        <dbReference type="Proteomes" id="UP000694044"/>
    </source>
</evidence>
<evidence type="ECO:0000256" key="1">
    <source>
        <dbReference type="ARBA" id="ARBA00008315"/>
    </source>
</evidence>
<dbReference type="InterPro" id="IPR029488">
    <property type="entry name" value="Hmw/CFAP97"/>
</dbReference>
<name>A0A8T1VS75_9STRA</name>
<dbReference type="PANTHER" id="PTHR23035:SF2">
    <property type="entry name" value="KIAA1430 HOMOLOGUE"/>
    <property type="match status" value="1"/>
</dbReference>
<dbReference type="AlphaFoldDB" id="A0A8T1VS75"/>
<gene>
    <name evidence="3" type="primary">WDR91_2</name>
    <name evidence="3" type="ORF">PHYPSEUDO_003289</name>
</gene>
<dbReference type="PANTHER" id="PTHR23035">
    <property type="entry name" value="CILIA- AND FLAGELLA-ASSOCIATED PROTEIN 97-RELATED"/>
    <property type="match status" value="1"/>
</dbReference>
<feature type="compositionally biased region" description="Low complexity" evidence="2">
    <location>
        <begin position="474"/>
        <end position="483"/>
    </location>
</feature>
<keyword evidence="4" id="KW-1185">Reference proteome</keyword>
<feature type="region of interest" description="Disordered" evidence="2">
    <location>
        <begin position="97"/>
        <end position="154"/>
    </location>
</feature>